<evidence type="ECO:0000313" key="1">
    <source>
        <dbReference type="EMBL" id="MRI65563.1"/>
    </source>
</evidence>
<protein>
    <submittedName>
        <fullName evidence="1">Uncharacterized protein</fullName>
    </submittedName>
</protein>
<name>A0A6N7QU29_9BACI</name>
<accession>A0A6N7QU29</accession>
<dbReference type="AlphaFoldDB" id="A0A6N7QU29"/>
<keyword evidence="2" id="KW-1185">Reference proteome</keyword>
<sequence>MRTFVPLFVSNAAFLGFQWTSIPLFIENSANGGRNETNKGIQCPLTSINSCFPFK</sequence>
<dbReference type="RefSeq" id="WP_153834385.1">
    <property type="nucleotide sequence ID" value="NZ_JBHUMW010000058.1"/>
</dbReference>
<gene>
    <name evidence="1" type="ORF">GH885_04265</name>
</gene>
<comment type="caution">
    <text evidence="1">The sequence shown here is derived from an EMBL/GenBank/DDBJ whole genome shotgun (WGS) entry which is preliminary data.</text>
</comment>
<evidence type="ECO:0000313" key="2">
    <source>
        <dbReference type="Proteomes" id="UP000435187"/>
    </source>
</evidence>
<proteinExistence type="predicted"/>
<reference evidence="1 2" key="1">
    <citation type="submission" date="2019-10" db="EMBL/GenBank/DDBJ databases">
        <title>Gracilibacillus salitolerans sp. nov., a moderate halophile isolated from a saline soil in northwest China.</title>
        <authorList>
            <person name="Gan L."/>
        </authorList>
    </citation>
    <scope>NUCLEOTIDE SEQUENCE [LARGE SCALE GENOMIC DNA]</scope>
    <source>
        <strain evidence="1 2">TP2-8</strain>
    </source>
</reference>
<dbReference type="Proteomes" id="UP000435187">
    <property type="component" value="Unassembled WGS sequence"/>
</dbReference>
<dbReference type="EMBL" id="WJEE01000005">
    <property type="protein sequence ID" value="MRI65563.1"/>
    <property type="molecule type" value="Genomic_DNA"/>
</dbReference>
<organism evidence="1 2">
    <name type="scientific">Gracilibacillus thailandensis</name>
    <dbReference type="NCBI Taxonomy" id="563735"/>
    <lineage>
        <taxon>Bacteria</taxon>
        <taxon>Bacillati</taxon>
        <taxon>Bacillota</taxon>
        <taxon>Bacilli</taxon>
        <taxon>Bacillales</taxon>
        <taxon>Bacillaceae</taxon>
        <taxon>Gracilibacillus</taxon>
    </lineage>
</organism>